<reference evidence="4" key="2">
    <citation type="journal article" date="2016" name="Mol. Ecol.">
        <title>Population genomics of the filarial nematode parasite Wuchereria bancrofti from mosquitoes.</title>
        <authorList>
            <person name="Small S.T."/>
            <person name="Reimer L.J."/>
            <person name="Tisch D.J."/>
            <person name="King C.L."/>
            <person name="Christensen B.M."/>
            <person name="Siba P.M."/>
            <person name="Kazura J.W."/>
            <person name="Serre D."/>
            <person name="Zimmerman P.A."/>
        </authorList>
    </citation>
    <scope>NUCLEOTIDE SEQUENCE</scope>
    <source>
        <strain evidence="4">pt0022</strain>
    </source>
</reference>
<evidence type="ECO:0000259" key="3">
    <source>
        <dbReference type="PROSITE" id="PS51670"/>
    </source>
</evidence>
<reference evidence="4" key="1">
    <citation type="submission" date="2015-03" db="EMBL/GenBank/DDBJ databases">
        <title>Wuchereria bancrofti Genome Sequencing Papua New Guinea Strain.</title>
        <authorList>
            <person name="Small S.T."/>
            <person name="Serre D."/>
            <person name="Zimmerman P.A."/>
        </authorList>
    </citation>
    <scope>NUCLEOTIDE SEQUENCE [LARGE SCALE GENOMIC DNA]</scope>
    <source>
        <strain evidence="4">pt0022</strain>
    </source>
</reference>
<organism evidence="4 5">
    <name type="scientific">Wuchereria bancrofti</name>
    <dbReference type="NCBI Taxonomy" id="6293"/>
    <lineage>
        <taxon>Eukaryota</taxon>
        <taxon>Metazoa</taxon>
        <taxon>Ecdysozoa</taxon>
        <taxon>Nematoda</taxon>
        <taxon>Chromadorea</taxon>
        <taxon>Rhabditida</taxon>
        <taxon>Spirurina</taxon>
        <taxon>Spiruromorpha</taxon>
        <taxon>Filarioidea</taxon>
        <taxon>Onchocercidae</taxon>
        <taxon>Wuchereria</taxon>
    </lineage>
</organism>
<feature type="domain" description="ShKT" evidence="3">
    <location>
        <begin position="49"/>
        <end position="83"/>
    </location>
</feature>
<reference evidence="5" key="3">
    <citation type="submission" date="2024-02" db="UniProtKB">
        <authorList>
            <consortium name="WormBaseParasite"/>
        </authorList>
    </citation>
    <scope>IDENTIFICATION</scope>
    <source>
        <strain evidence="5">pt0022</strain>
    </source>
</reference>
<feature type="transmembrane region" description="Helical" evidence="2">
    <location>
        <begin position="6"/>
        <end position="23"/>
    </location>
</feature>
<evidence type="ECO:0000313" key="4">
    <source>
        <dbReference type="Proteomes" id="UP000093561"/>
    </source>
</evidence>
<dbReference type="Proteomes" id="UP000093561">
    <property type="component" value="Unassembled WGS sequence"/>
</dbReference>
<sequence>MNLSTYIIIFICIGFIFGTKEIPKKGIKGVINSKHLRKEIPTPKRGKKCKDKWKNCSQMMLYGDCFRFPHYAIRFCAKSCRKCK</sequence>
<proteinExistence type="predicted"/>
<keyword evidence="2" id="KW-0812">Transmembrane</keyword>
<keyword evidence="2" id="KW-1133">Transmembrane helix</keyword>
<evidence type="ECO:0000256" key="1">
    <source>
        <dbReference type="PROSITE-ProRule" id="PRU01005"/>
    </source>
</evidence>
<evidence type="ECO:0000256" key="2">
    <source>
        <dbReference type="SAM" id="Phobius"/>
    </source>
</evidence>
<name>A0AAF5RY45_WUCBA</name>
<dbReference type="WBParaSite" id="mrna-Wban_10933">
    <property type="protein sequence ID" value="mrna-Wban_10933"/>
    <property type="gene ID" value="Wban_10933"/>
</dbReference>
<dbReference type="AlphaFoldDB" id="A0AAF5RY45"/>
<dbReference type="InterPro" id="IPR003582">
    <property type="entry name" value="ShKT_dom"/>
</dbReference>
<dbReference type="PROSITE" id="PS51670">
    <property type="entry name" value="SHKT"/>
    <property type="match status" value="1"/>
</dbReference>
<protein>
    <recommendedName>
        <fullName evidence="3">ShKT domain-containing protein</fullName>
    </recommendedName>
</protein>
<keyword evidence="2" id="KW-0472">Membrane</keyword>
<accession>A0AAF5RY45</accession>
<comment type="caution">
    <text evidence="1">Lacks conserved residue(s) required for the propagation of feature annotation.</text>
</comment>
<keyword evidence="1" id="KW-1015">Disulfide bond</keyword>
<evidence type="ECO:0000313" key="5">
    <source>
        <dbReference type="WBParaSite" id="mrna-Wban_10933"/>
    </source>
</evidence>
<feature type="disulfide bond" evidence="1">
    <location>
        <begin position="49"/>
        <end position="83"/>
    </location>
</feature>